<gene>
    <name evidence="1" type="ORF">METZ01_LOCUS461981</name>
</gene>
<organism evidence="1">
    <name type="scientific">marine metagenome</name>
    <dbReference type="NCBI Taxonomy" id="408172"/>
    <lineage>
        <taxon>unclassified sequences</taxon>
        <taxon>metagenomes</taxon>
        <taxon>ecological metagenomes</taxon>
    </lineage>
</organism>
<protein>
    <submittedName>
        <fullName evidence="1">Uncharacterized protein</fullName>
    </submittedName>
</protein>
<sequence>MVAGVGLIAGQSVVAASYDSSVLAGTQSDRNHRKIAKLLYLAV</sequence>
<proteinExistence type="predicted"/>
<accession>A0A383AMS7</accession>
<dbReference type="AlphaFoldDB" id="A0A383AMS7"/>
<feature type="non-terminal residue" evidence="1">
    <location>
        <position position="43"/>
    </location>
</feature>
<name>A0A383AMS7_9ZZZZ</name>
<evidence type="ECO:0000313" key="1">
    <source>
        <dbReference type="EMBL" id="SVE09127.1"/>
    </source>
</evidence>
<dbReference type="Gene3D" id="3.90.226.10">
    <property type="entry name" value="2-enoyl-CoA Hydratase, Chain A, domain 1"/>
    <property type="match status" value="1"/>
</dbReference>
<dbReference type="EMBL" id="UINC01193489">
    <property type="protein sequence ID" value="SVE09127.1"/>
    <property type="molecule type" value="Genomic_DNA"/>
</dbReference>
<dbReference type="InterPro" id="IPR029045">
    <property type="entry name" value="ClpP/crotonase-like_dom_sf"/>
</dbReference>
<dbReference type="SUPFAM" id="SSF52096">
    <property type="entry name" value="ClpP/crotonase"/>
    <property type="match status" value="1"/>
</dbReference>
<reference evidence="1" key="1">
    <citation type="submission" date="2018-05" db="EMBL/GenBank/DDBJ databases">
        <authorList>
            <person name="Lanie J.A."/>
            <person name="Ng W.-L."/>
            <person name="Kazmierczak K.M."/>
            <person name="Andrzejewski T.M."/>
            <person name="Davidsen T.M."/>
            <person name="Wayne K.J."/>
            <person name="Tettelin H."/>
            <person name="Glass J.I."/>
            <person name="Rusch D."/>
            <person name="Podicherti R."/>
            <person name="Tsui H.-C.T."/>
            <person name="Winkler M.E."/>
        </authorList>
    </citation>
    <scope>NUCLEOTIDE SEQUENCE</scope>
</reference>